<evidence type="ECO:0000256" key="18">
    <source>
        <dbReference type="ARBA" id="ARBA00023316"/>
    </source>
</evidence>
<evidence type="ECO:0000256" key="16">
    <source>
        <dbReference type="ARBA" id="ARBA00023285"/>
    </source>
</evidence>
<dbReference type="GO" id="GO:0009272">
    <property type="term" value="P:fungal-type cell wall biogenesis"/>
    <property type="evidence" value="ECO:0007669"/>
    <property type="project" value="UniProtKB-ARBA"/>
</dbReference>
<dbReference type="InterPro" id="IPR011330">
    <property type="entry name" value="Glyco_hydro/deAcase_b/a-brl"/>
</dbReference>
<protein>
    <recommendedName>
        <fullName evidence="20">chitin deacetylase</fullName>
        <ecNumber evidence="20">3.5.1.41</ecNumber>
    </recommendedName>
</protein>
<dbReference type="EMBL" id="JARJCN010000100">
    <property type="protein sequence ID" value="KAJ7075245.1"/>
    <property type="molecule type" value="Genomic_DNA"/>
</dbReference>
<name>A0AAD6XMA6_9AGAR</name>
<dbReference type="PANTHER" id="PTHR10587">
    <property type="entry name" value="GLYCOSYL TRANSFERASE-RELATED"/>
    <property type="match status" value="1"/>
</dbReference>
<dbReference type="GO" id="GO:0005886">
    <property type="term" value="C:plasma membrane"/>
    <property type="evidence" value="ECO:0007669"/>
    <property type="project" value="UniProtKB-SubCell"/>
</dbReference>
<keyword evidence="15" id="KW-0119">Carbohydrate metabolism</keyword>
<keyword evidence="16" id="KW-0170">Cobalt</keyword>
<organism evidence="24 25">
    <name type="scientific">Mycena belliarum</name>
    <dbReference type="NCBI Taxonomy" id="1033014"/>
    <lineage>
        <taxon>Eukaryota</taxon>
        <taxon>Fungi</taxon>
        <taxon>Dikarya</taxon>
        <taxon>Basidiomycota</taxon>
        <taxon>Agaricomycotina</taxon>
        <taxon>Agaricomycetes</taxon>
        <taxon>Agaricomycetidae</taxon>
        <taxon>Agaricales</taxon>
        <taxon>Marasmiineae</taxon>
        <taxon>Mycenaceae</taxon>
        <taxon>Mycena</taxon>
    </lineage>
</organism>
<feature type="domain" description="NodB homology" evidence="23">
    <location>
        <begin position="135"/>
        <end position="335"/>
    </location>
</feature>
<evidence type="ECO:0000256" key="14">
    <source>
        <dbReference type="ARBA" id="ARBA00023180"/>
    </source>
</evidence>
<evidence type="ECO:0000256" key="5">
    <source>
        <dbReference type="ARBA" id="ARBA00022475"/>
    </source>
</evidence>
<dbReference type="Gene3D" id="3.20.20.370">
    <property type="entry name" value="Glycoside hydrolase/deacetylase"/>
    <property type="match status" value="1"/>
</dbReference>
<evidence type="ECO:0000256" key="3">
    <source>
        <dbReference type="ARBA" id="ARBA00004609"/>
    </source>
</evidence>
<evidence type="ECO:0000256" key="15">
    <source>
        <dbReference type="ARBA" id="ARBA00023277"/>
    </source>
</evidence>
<evidence type="ECO:0000259" key="23">
    <source>
        <dbReference type="PROSITE" id="PS51677"/>
    </source>
</evidence>
<evidence type="ECO:0000256" key="8">
    <source>
        <dbReference type="ARBA" id="ARBA00022622"/>
    </source>
</evidence>
<dbReference type="AlphaFoldDB" id="A0AAD6XMA6"/>
<gene>
    <name evidence="24" type="ORF">B0H15DRAFT_867405</name>
</gene>
<keyword evidence="12" id="KW-0146">Chitin degradation</keyword>
<keyword evidence="17" id="KW-0449">Lipoprotein</keyword>
<dbReference type="SUPFAM" id="SSF88713">
    <property type="entry name" value="Glycoside hydrolase/deacetylase"/>
    <property type="match status" value="1"/>
</dbReference>
<comment type="caution">
    <text evidence="24">The sequence shown here is derived from an EMBL/GenBank/DDBJ whole genome shotgun (WGS) entry which is preliminary data.</text>
</comment>
<evidence type="ECO:0000313" key="25">
    <source>
        <dbReference type="Proteomes" id="UP001222325"/>
    </source>
</evidence>
<dbReference type="Proteomes" id="UP001222325">
    <property type="component" value="Unassembled WGS sequence"/>
</dbReference>
<evidence type="ECO:0000256" key="13">
    <source>
        <dbReference type="ARBA" id="ARBA00023136"/>
    </source>
</evidence>
<evidence type="ECO:0000256" key="17">
    <source>
        <dbReference type="ARBA" id="ARBA00023288"/>
    </source>
</evidence>
<dbReference type="InterPro" id="IPR002509">
    <property type="entry name" value="NODB_dom"/>
</dbReference>
<keyword evidence="6" id="KW-0134">Cell wall</keyword>
<keyword evidence="14" id="KW-0325">Glycoprotein</keyword>
<keyword evidence="25" id="KW-1185">Reference proteome</keyword>
<comment type="similarity">
    <text evidence="4">Belongs to the polysaccharide deacetylase family.</text>
</comment>
<keyword evidence="11" id="KW-0378">Hydrolase</keyword>
<evidence type="ECO:0000256" key="11">
    <source>
        <dbReference type="ARBA" id="ARBA00022801"/>
    </source>
</evidence>
<dbReference type="InterPro" id="IPR050248">
    <property type="entry name" value="Polysacc_deacetylase_ArnD"/>
</dbReference>
<keyword evidence="7" id="KW-0964">Secreted</keyword>
<evidence type="ECO:0000256" key="6">
    <source>
        <dbReference type="ARBA" id="ARBA00022512"/>
    </source>
</evidence>
<evidence type="ECO:0000313" key="24">
    <source>
        <dbReference type="EMBL" id="KAJ7075245.1"/>
    </source>
</evidence>
<keyword evidence="18" id="KW-0961">Cell wall biogenesis/degradation</keyword>
<reference evidence="24" key="1">
    <citation type="submission" date="2023-03" db="EMBL/GenBank/DDBJ databases">
        <title>Massive genome expansion in bonnet fungi (Mycena s.s.) driven by repeated elements and novel gene families across ecological guilds.</title>
        <authorList>
            <consortium name="Lawrence Berkeley National Laboratory"/>
            <person name="Harder C.B."/>
            <person name="Miyauchi S."/>
            <person name="Viragh M."/>
            <person name="Kuo A."/>
            <person name="Thoen E."/>
            <person name="Andreopoulos B."/>
            <person name="Lu D."/>
            <person name="Skrede I."/>
            <person name="Drula E."/>
            <person name="Henrissat B."/>
            <person name="Morin E."/>
            <person name="Kohler A."/>
            <person name="Barry K."/>
            <person name="LaButti K."/>
            <person name="Morin E."/>
            <person name="Salamov A."/>
            <person name="Lipzen A."/>
            <person name="Mereny Z."/>
            <person name="Hegedus B."/>
            <person name="Baldrian P."/>
            <person name="Stursova M."/>
            <person name="Weitz H."/>
            <person name="Taylor A."/>
            <person name="Grigoriev I.V."/>
            <person name="Nagy L.G."/>
            <person name="Martin F."/>
            <person name="Kauserud H."/>
        </authorList>
    </citation>
    <scope>NUCLEOTIDE SEQUENCE</scope>
    <source>
        <strain evidence="24">CBHHK173m</strain>
    </source>
</reference>
<accession>A0AAD6XMA6</accession>
<evidence type="ECO:0000256" key="7">
    <source>
        <dbReference type="ARBA" id="ARBA00022525"/>
    </source>
</evidence>
<dbReference type="FunFam" id="3.20.20.370:FF:000004">
    <property type="entry name" value="Related to Chitin deacetylase"/>
    <property type="match status" value="1"/>
</dbReference>
<dbReference type="GO" id="GO:0006032">
    <property type="term" value="P:chitin catabolic process"/>
    <property type="evidence" value="ECO:0007669"/>
    <property type="project" value="UniProtKB-KW"/>
</dbReference>
<evidence type="ECO:0000256" key="22">
    <source>
        <dbReference type="SAM" id="SignalP"/>
    </source>
</evidence>
<evidence type="ECO:0000256" key="9">
    <source>
        <dbReference type="ARBA" id="ARBA00022723"/>
    </source>
</evidence>
<dbReference type="PANTHER" id="PTHR10587:SF98">
    <property type="entry name" value="CHITIN DEACETYLASE"/>
    <property type="match status" value="1"/>
</dbReference>
<dbReference type="PROSITE" id="PS51677">
    <property type="entry name" value="NODB"/>
    <property type="match status" value="1"/>
</dbReference>
<evidence type="ECO:0000256" key="21">
    <source>
        <dbReference type="ARBA" id="ARBA00048494"/>
    </source>
</evidence>
<dbReference type="GO" id="GO:0098552">
    <property type="term" value="C:side of membrane"/>
    <property type="evidence" value="ECO:0007669"/>
    <property type="project" value="UniProtKB-KW"/>
</dbReference>
<feature type="chain" id="PRO_5041922395" description="chitin deacetylase" evidence="22">
    <location>
        <begin position="21"/>
        <end position="354"/>
    </location>
</feature>
<evidence type="ECO:0000256" key="19">
    <source>
        <dbReference type="ARBA" id="ARBA00023326"/>
    </source>
</evidence>
<comment type="cofactor">
    <cofactor evidence="1">
        <name>Co(2+)</name>
        <dbReference type="ChEBI" id="CHEBI:48828"/>
    </cofactor>
</comment>
<feature type="signal peptide" evidence="22">
    <location>
        <begin position="1"/>
        <end position="20"/>
    </location>
</feature>
<comment type="subcellular location">
    <subcellularLocation>
        <location evidence="3">Cell membrane</location>
        <topology evidence="3">Lipid-anchor</topology>
        <topology evidence="3">GPI-anchor</topology>
    </subcellularLocation>
    <subcellularLocation>
        <location evidence="2">Secreted</location>
        <location evidence="2">Cell wall</location>
    </subcellularLocation>
</comment>
<keyword evidence="8" id="KW-0336">GPI-anchor</keyword>
<comment type="catalytic activity">
    <reaction evidence="21">
        <text>[(1-&gt;4)-N-acetyl-beta-D-glucosaminyl](n) + n H2O = chitosan + n acetate</text>
        <dbReference type="Rhea" id="RHEA:10464"/>
        <dbReference type="Rhea" id="RHEA-COMP:9593"/>
        <dbReference type="Rhea" id="RHEA-COMP:9597"/>
        <dbReference type="ChEBI" id="CHEBI:15377"/>
        <dbReference type="ChEBI" id="CHEBI:17029"/>
        <dbReference type="ChEBI" id="CHEBI:30089"/>
        <dbReference type="ChEBI" id="CHEBI:57704"/>
        <dbReference type="EC" id="3.5.1.41"/>
    </reaction>
    <physiologicalReaction direction="left-to-right" evidence="21">
        <dbReference type="Rhea" id="RHEA:10465"/>
    </physiologicalReaction>
</comment>
<dbReference type="GO" id="GO:0071555">
    <property type="term" value="P:cell wall organization"/>
    <property type="evidence" value="ECO:0007669"/>
    <property type="project" value="UniProtKB-KW"/>
</dbReference>
<dbReference type="EC" id="3.5.1.41" evidence="20"/>
<dbReference type="Pfam" id="PF01522">
    <property type="entry name" value="Polysacc_deac_1"/>
    <property type="match status" value="1"/>
</dbReference>
<keyword evidence="13" id="KW-0472">Membrane</keyword>
<evidence type="ECO:0000256" key="2">
    <source>
        <dbReference type="ARBA" id="ARBA00004191"/>
    </source>
</evidence>
<keyword evidence="10 22" id="KW-0732">Signal</keyword>
<keyword evidence="9" id="KW-0479">Metal-binding</keyword>
<evidence type="ECO:0000256" key="10">
    <source>
        <dbReference type="ARBA" id="ARBA00022729"/>
    </source>
</evidence>
<dbReference type="GO" id="GO:0046872">
    <property type="term" value="F:metal ion binding"/>
    <property type="evidence" value="ECO:0007669"/>
    <property type="project" value="UniProtKB-KW"/>
</dbReference>
<proteinExistence type="inferred from homology"/>
<evidence type="ECO:0000256" key="4">
    <source>
        <dbReference type="ARBA" id="ARBA00010973"/>
    </source>
</evidence>
<dbReference type="GO" id="GO:0004099">
    <property type="term" value="F:chitin deacetylase activity"/>
    <property type="evidence" value="ECO:0007669"/>
    <property type="project" value="UniProtKB-EC"/>
</dbReference>
<evidence type="ECO:0000256" key="12">
    <source>
        <dbReference type="ARBA" id="ARBA00023024"/>
    </source>
</evidence>
<dbReference type="GO" id="GO:0000272">
    <property type="term" value="P:polysaccharide catabolic process"/>
    <property type="evidence" value="ECO:0007669"/>
    <property type="project" value="UniProtKB-KW"/>
</dbReference>
<keyword evidence="5" id="KW-1003">Cell membrane</keyword>
<sequence>MHLLTSGPSFALLLALHTHAQDRTTEAGEAAIDAPTLECAPYSYPPVVAALASFPPIWTPVTSVPANDTEGRAKFLAMNASIPNITPKGTMAGDFSSFTPTYSTTDPDCWWTFHQCVTPKFKGLNADIANVPEPRTLGYGFDDGPNCSHNAFYDYLTAQQQKATMFFIGSNVLDWPLEAQRAVADGHQICAHTWSHRYMTAFPNEGAFGELWYSMQAIKLVTGVTPTCWRPPFGDVDDRIRYIASQLGLETIIWQFNSNDWEVGLNGVTTDQVQANYDALVANASAGMFNSAGAIMLTHELNNYTMQTAMDNYPRLAAAFDHLVPIAVAQNKTQPYVETNYTMPDFAACACPSP</sequence>
<keyword evidence="19" id="KW-0624">Polysaccharide degradation</keyword>
<evidence type="ECO:0000256" key="20">
    <source>
        <dbReference type="ARBA" id="ARBA00024056"/>
    </source>
</evidence>
<evidence type="ECO:0000256" key="1">
    <source>
        <dbReference type="ARBA" id="ARBA00001941"/>
    </source>
</evidence>